<comment type="caution">
    <text evidence="1">The sequence shown here is derived from an EMBL/GenBank/DDBJ whole genome shotgun (WGS) entry which is preliminary data.</text>
</comment>
<keyword evidence="2" id="KW-1185">Reference proteome</keyword>
<dbReference type="NCBIfam" id="NF008528">
    <property type="entry name" value="PRK11463.1-2"/>
    <property type="match status" value="1"/>
</dbReference>
<dbReference type="PANTHER" id="PTHR35335">
    <property type="entry name" value="UPF0716 PROTEIN FXSA"/>
    <property type="match status" value="1"/>
</dbReference>
<proteinExistence type="predicted"/>
<protein>
    <submittedName>
        <fullName evidence="1">FxsA family protein</fullName>
    </submittedName>
</protein>
<dbReference type="RefSeq" id="WP_201944234.1">
    <property type="nucleotide sequence ID" value="NZ_JAERRJ010000002.1"/>
</dbReference>
<dbReference type="PANTHER" id="PTHR35335:SF1">
    <property type="entry name" value="UPF0716 PROTEIN FXSA"/>
    <property type="match status" value="1"/>
</dbReference>
<sequence>MPALLFLAYFAAEIATLVLVGHFIGVFPTILLLLAGSAAGLILVRSQGRRVFESFRKASRGEIDPSTAVADGALVTLGAVLMFVPGLLTSFLGLLALTPVTRFVLRPVVAAFAARRINRVATAVGPYGYRNVVIDPDGEVIDATVVSEYYDDGQGRTTYRAIDPQ</sequence>
<dbReference type="InterPro" id="IPR007313">
    <property type="entry name" value="FxsA"/>
</dbReference>
<name>A0ABS1M0Q0_9NOCA</name>
<evidence type="ECO:0000313" key="2">
    <source>
        <dbReference type="Proteomes" id="UP000602198"/>
    </source>
</evidence>
<dbReference type="EMBL" id="JAERRJ010000002">
    <property type="protein sequence ID" value="MBL1073780.1"/>
    <property type="molecule type" value="Genomic_DNA"/>
</dbReference>
<organism evidence="1 2">
    <name type="scientific">Nocardia acididurans</name>
    <dbReference type="NCBI Taxonomy" id="2802282"/>
    <lineage>
        <taxon>Bacteria</taxon>
        <taxon>Bacillati</taxon>
        <taxon>Actinomycetota</taxon>
        <taxon>Actinomycetes</taxon>
        <taxon>Mycobacteriales</taxon>
        <taxon>Nocardiaceae</taxon>
        <taxon>Nocardia</taxon>
    </lineage>
</organism>
<gene>
    <name evidence="1" type="ORF">JK358_05180</name>
</gene>
<accession>A0ABS1M0Q0</accession>
<dbReference type="Proteomes" id="UP000602198">
    <property type="component" value="Unassembled WGS sequence"/>
</dbReference>
<reference evidence="1 2" key="1">
    <citation type="submission" date="2021-01" db="EMBL/GenBank/DDBJ databases">
        <title>WGS of actinomycetes isolated from Thailand.</title>
        <authorList>
            <person name="Thawai C."/>
        </authorList>
    </citation>
    <scope>NUCLEOTIDE SEQUENCE [LARGE SCALE GENOMIC DNA]</scope>
    <source>
        <strain evidence="1 2">LPG 2</strain>
    </source>
</reference>
<dbReference type="Pfam" id="PF04186">
    <property type="entry name" value="FxsA"/>
    <property type="match status" value="1"/>
</dbReference>
<evidence type="ECO:0000313" key="1">
    <source>
        <dbReference type="EMBL" id="MBL1073780.1"/>
    </source>
</evidence>